<evidence type="ECO:0000256" key="2">
    <source>
        <dbReference type="ARBA" id="ARBA00022475"/>
    </source>
</evidence>
<name>A0A917BZF9_9PROT</name>
<evidence type="ECO:0000256" key="4">
    <source>
        <dbReference type="ARBA" id="ARBA00022989"/>
    </source>
</evidence>
<evidence type="ECO:0000256" key="1">
    <source>
        <dbReference type="ARBA" id="ARBA00004651"/>
    </source>
</evidence>
<reference evidence="7" key="1">
    <citation type="journal article" date="2014" name="Int. J. Syst. Evol. Microbiol.">
        <title>Complete genome sequence of Corynebacterium casei LMG S-19264T (=DSM 44701T), isolated from a smear-ripened cheese.</title>
        <authorList>
            <consortium name="US DOE Joint Genome Institute (JGI-PGF)"/>
            <person name="Walter F."/>
            <person name="Albersmeier A."/>
            <person name="Kalinowski J."/>
            <person name="Ruckert C."/>
        </authorList>
    </citation>
    <scope>NUCLEOTIDE SEQUENCE</scope>
    <source>
        <strain evidence="7">CGMCC 1.15254</strain>
    </source>
</reference>
<accession>A0A917BZF9</accession>
<keyword evidence="4 6" id="KW-1133">Transmembrane helix</keyword>
<feature type="transmembrane region" description="Helical" evidence="6">
    <location>
        <begin position="146"/>
        <end position="166"/>
    </location>
</feature>
<dbReference type="PANTHER" id="PTHR30086:SF20">
    <property type="entry name" value="ARGININE EXPORTER PROTEIN ARGO-RELATED"/>
    <property type="match status" value="1"/>
</dbReference>
<feature type="transmembrane region" description="Helical" evidence="6">
    <location>
        <begin position="41"/>
        <end position="66"/>
    </location>
</feature>
<feature type="transmembrane region" description="Helical" evidence="6">
    <location>
        <begin position="186"/>
        <end position="204"/>
    </location>
</feature>
<sequence length="209" mass="22441">MPIDPATLLAFALTAGAIVLSPGPDTVLILRYALNSGRNVGFATVLGVQIGLVGHTLLAIFGISVIIASSPILFKLVATFGAAYLAWIGIQGFRGTTLKFDSQGPQITWKKAMIDATVCNLLNPKVIILFLALLPNFVDPEKGQVTLQLVILALVLVLINVLWQAPLAWAADAVKAWLSRPRVQKTVNATTGAFLLFFAGLMLWEHLIK</sequence>
<dbReference type="GO" id="GO:0015171">
    <property type="term" value="F:amino acid transmembrane transporter activity"/>
    <property type="evidence" value="ECO:0007669"/>
    <property type="project" value="TreeGrafter"/>
</dbReference>
<evidence type="ECO:0000313" key="7">
    <source>
        <dbReference type="EMBL" id="GGF63045.1"/>
    </source>
</evidence>
<dbReference type="RefSeq" id="WP_188663702.1">
    <property type="nucleotide sequence ID" value="NZ_BMHV01000010.1"/>
</dbReference>
<dbReference type="InterPro" id="IPR001123">
    <property type="entry name" value="LeuE-type"/>
</dbReference>
<comment type="caution">
    <text evidence="7">The sequence shown here is derived from an EMBL/GenBank/DDBJ whole genome shotgun (WGS) entry which is preliminary data.</text>
</comment>
<reference evidence="7" key="2">
    <citation type="submission" date="2020-09" db="EMBL/GenBank/DDBJ databases">
        <authorList>
            <person name="Sun Q."/>
            <person name="Zhou Y."/>
        </authorList>
    </citation>
    <scope>NUCLEOTIDE SEQUENCE</scope>
    <source>
        <strain evidence="7">CGMCC 1.15254</strain>
    </source>
</reference>
<feature type="transmembrane region" description="Helical" evidence="6">
    <location>
        <begin position="73"/>
        <end position="93"/>
    </location>
</feature>
<dbReference type="Proteomes" id="UP000632498">
    <property type="component" value="Unassembled WGS sequence"/>
</dbReference>
<proteinExistence type="predicted"/>
<dbReference type="PIRSF" id="PIRSF006324">
    <property type="entry name" value="LeuE"/>
    <property type="match status" value="1"/>
</dbReference>
<dbReference type="GO" id="GO:0005886">
    <property type="term" value="C:plasma membrane"/>
    <property type="evidence" value="ECO:0007669"/>
    <property type="project" value="UniProtKB-SubCell"/>
</dbReference>
<dbReference type="AlphaFoldDB" id="A0A917BZF9"/>
<comment type="subcellular location">
    <subcellularLocation>
        <location evidence="1">Cell membrane</location>
        <topology evidence="1">Multi-pass membrane protein</topology>
    </subcellularLocation>
</comment>
<dbReference type="EMBL" id="BMHV01000010">
    <property type="protein sequence ID" value="GGF63045.1"/>
    <property type="molecule type" value="Genomic_DNA"/>
</dbReference>
<keyword evidence="3 6" id="KW-0812">Transmembrane</keyword>
<dbReference type="PANTHER" id="PTHR30086">
    <property type="entry name" value="ARGININE EXPORTER PROTEIN ARGO"/>
    <property type="match status" value="1"/>
</dbReference>
<gene>
    <name evidence="7" type="ORF">GCM10011332_16200</name>
</gene>
<protein>
    <submittedName>
        <fullName evidence="7">Amino acid transporter</fullName>
    </submittedName>
</protein>
<dbReference type="Pfam" id="PF01810">
    <property type="entry name" value="LysE"/>
    <property type="match status" value="1"/>
</dbReference>
<organism evidence="7 8">
    <name type="scientific">Terasakiella brassicae</name>
    <dbReference type="NCBI Taxonomy" id="1634917"/>
    <lineage>
        <taxon>Bacteria</taxon>
        <taxon>Pseudomonadati</taxon>
        <taxon>Pseudomonadota</taxon>
        <taxon>Alphaproteobacteria</taxon>
        <taxon>Rhodospirillales</taxon>
        <taxon>Terasakiellaceae</taxon>
        <taxon>Terasakiella</taxon>
    </lineage>
</organism>
<evidence type="ECO:0000313" key="8">
    <source>
        <dbReference type="Proteomes" id="UP000632498"/>
    </source>
</evidence>
<evidence type="ECO:0000256" key="6">
    <source>
        <dbReference type="SAM" id="Phobius"/>
    </source>
</evidence>
<keyword evidence="8" id="KW-1185">Reference proteome</keyword>
<evidence type="ECO:0000256" key="3">
    <source>
        <dbReference type="ARBA" id="ARBA00022692"/>
    </source>
</evidence>
<keyword evidence="2" id="KW-1003">Cell membrane</keyword>
<evidence type="ECO:0000256" key="5">
    <source>
        <dbReference type="ARBA" id="ARBA00023136"/>
    </source>
</evidence>
<keyword evidence="5 6" id="KW-0472">Membrane</keyword>